<dbReference type="Proteomes" id="UP000294527">
    <property type="component" value="Unassembled WGS sequence"/>
</dbReference>
<evidence type="ECO:0000259" key="2">
    <source>
        <dbReference type="Pfam" id="PF08281"/>
    </source>
</evidence>
<name>A0A4R4GLY9_9BACT</name>
<accession>A0A4R4GLY9</accession>
<feature type="coiled-coil region" evidence="1">
    <location>
        <begin position="140"/>
        <end position="174"/>
    </location>
</feature>
<dbReference type="GO" id="GO:0003677">
    <property type="term" value="F:DNA binding"/>
    <property type="evidence" value="ECO:0007669"/>
    <property type="project" value="InterPro"/>
</dbReference>
<dbReference type="AlphaFoldDB" id="A0A4R4GLY9"/>
<organism evidence="3 4">
    <name type="scientific">Phocaeicola dorei</name>
    <dbReference type="NCBI Taxonomy" id="357276"/>
    <lineage>
        <taxon>Bacteria</taxon>
        <taxon>Pseudomonadati</taxon>
        <taxon>Bacteroidota</taxon>
        <taxon>Bacteroidia</taxon>
        <taxon>Bacteroidales</taxon>
        <taxon>Bacteroidaceae</taxon>
        <taxon>Phocaeicola</taxon>
    </lineage>
</organism>
<dbReference type="InterPro" id="IPR013249">
    <property type="entry name" value="RNA_pol_sigma70_r4_t2"/>
</dbReference>
<dbReference type="RefSeq" id="WP_132140717.1">
    <property type="nucleotide sequence ID" value="NZ_SLTU01000001.1"/>
</dbReference>
<dbReference type="InterPro" id="IPR016032">
    <property type="entry name" value="Sig_transdc_resp-reg_C-effctor"/>
</dbReference>
<dbReference type="Gene3D" id="1.10.10.10">
    <property type="entry name" value="Winged helix-like DNA-binding domain superfamily/Winged helix DNA-binding domain"/>
    <property type="match status" value="1"/>
</dbReference>
<proteinExistence type="predicted"/>
<comment type="caution">
    <text evidence="3">The sequence shown here is derived from an EMBL/GenBank/DDBJ whole genome shotgun (WGS) entry which is preliminary data.</text>
</comment>
<reference evidence="3 4" key="1">
    <citation type="journal article" date="2019" name="Nat. Microbiol.">
        <title>Genomic variation and strain-specific functional adaptation in the human gut microbiome during early life.</title>
        <authorList>
            <person name="Vatanen T."/>
            <person name="Plichta D.R."/>
            <person name="Somani J."/>
            <person name="Munch P.C."/>
            <person name="Arthur T.D."/>
            <person name="Hall A.B."/>
            <person name="Rudolf S."/>
            <person name="Oakeley E.J."/>
            <person name="Ke X."/>
            <person name="Young R.A."/>
            <person name="Haiser H.J."/>
            <person name="Kolde R."/>
            <person name="Yassour M."/>
            <person name="Luopajarvi K."/>
            <person name="Siljander H."/>
            <person name="Virtanen S.M."/>
            <person name="Ilonen J."/>
            <person name="Uibo R."/>
            <person name="Tillmann V."/>
            <person name="Mokurov S."/>
            <person name="Dorshakova N."/>
            <person name="Porter J.A."/>
            <person name="McHardy A.C."/>
            <person name="Lahdesmaki H."/>
            <person name="Vlamakis H."/>
            <person name="Huttenhower C."/>
            <person name="Knip M."/>
            <person name="Xavier R.J."/>
        </authorList>
    </citation>
    <scope>NUCLEOTIDE SEQUENCE [LARGE SCALE GENOMIC DNA]</scope>
    <source>
        <strain evidence="3 4">RJX1047</strain>
    </source>
</reference>
<feature type="domain" description="RNA polymerase sigma factor 70 region 4 type 2" evidence="2">
    <location>
        <begin position="238"/>
        <end position="280"/>
    </location>
</feature>
<keyword evidence="1" id="KW-0175">Coiled coil</keyword>
<dbReference type="EMBL" id="SLTU01000001">
    <property type="protein sequence ID" value="TDA77143.1"/>
    <property type="molecule type" value="Genomic_DNA"/>
</dbReference>
<dbReference type="GO" id="GO:0016987">
    <property type="term" value="F:sigma factor activity"/>
    <property type="evidence" value="ECO:0007669"/>
    <property type="project" value="InterPro"/>
</dbReference>
<dbReference type="InterPro" id="IPR036388">
    <property type="entry name" value="WH-like_DNA-bd_sf"/>
</dbReference>
<evidence type="ECO:0000313" key="4">
    <source>
        <dbReference type="Proteomes" id="UP000294527"/>
    </source>
</evidence>
<dbReference type="GO" id="GO:0006352">
    <property type="term" value="P:DNA-templated transcription initiation"/>
    <property type="evidence" value="ECO:0007669"/>
    <property type="project" value="InterPro"/>
</dbReference>
<sequence>MIEKDGKLWYSQLEAADFLSSTWKTMTAIKRRADCLVVCKIANQNYYEFESIARYNQEKQKPSRRRNLALWKHPELKNHELISDEVLARDYYPTKEARRILKLDYGTYERFYTTMTNNSIGSFQSGRRIFWSRKDIDALKERLDSSVEVTDQKLSELRQKVADLSRKNEALTKENILLKYKLDVSEKERAEYRKKYMGNKEVEKVKNEELSRLNAQVSNLMEFCSGFLEMTFAIIGFKLNNQEKNVLRLYFHGMDFNEIARRRNSDSDTVRNQLYRALEKVEIYIQKITGAKDTLSVIQQATEEK</sequence>
<protein>
    <recommendedName>
        <fullName evidence="2">RNA polymerase sigma factor 70 region 4 type 2 domain-containing protein</fullName>
    </recommendedName>
</protein>
<dbReference type="Pfam" id="PF08281">
    <property type="entry name" value="Sigma70_r4_2"/>
    <property type="match status" value="1"/>
</dbReference>
<evidence type="ECO:0000313" key="3">
    <source>
        <dbReference type="EMBL" id="TDA77143.1"/>
    </source>
</evidence>
<dbReference type="SUPFAM" id="SSF46894">
    <property type="entry name" value="C-terminal effector domain of the bipartite response regulators"/>
    <property type="match status" value="1"/>
</dbReference>
<gene>
    <name evidence="3" type="ORF">E1I98_12760</name>
</gene>
<evidence type="ECO:0000256" key="1">
    <source>
        <dbReference type="SAM" id="Coils"/>
    </source>
</evidence>